<evidence type="ECO:0000313" key="3">
    <source>
        <dbReference type="Proteomes" id="UP000007797"/>
    </source>
</evidence>
<dbReference type="KEGG" id="dfa:DFA_08845"/>
<proteinExistence type="predicted"/>
<dbReference type="EMBL" id="GL883021">
    <property type="protein sequence ID" value="EGG17844.1"/>
    <property type="molecule type" value="Genomic_DNA"/>
</dbReference>
<gene>
    <name evidence="2" type="ORF">DFA_08845</name>
</gene>
<dbReference type="RefSeq" id="XP_004356328.1">
    <property type="nucleotide sequence ID" value="XM_004356275.1"/>
</dbReference>
<organism evidence="2 3">
    <name type="scientific">Cavenderia fasciculata</name>
    <name type="common">Slime mold</name>
    <name type="synonym">Dictyostelium fasciculatum</name>
    <dbReference type="NCBI Taxonomy" id="261658"/>
    <lineage>
        <taxon>Eukaryota</taxon>
        <taxon>Amoebozoa</taxon>
        <taxon>Evosea</taxon>
        <taxon>Eumycetozoa</taxon>
        <taxon>Dictyostelia</taxon>
        <taxon>Acytosteliales</taxon>
        <taxon>Cavenderiaceae</taxon>
        <taxon>Cavenderia</taxon>
    </lineage>
</organism>
<keyword evidence="1" id="KW-0812">Transmembrane</keyword>
<dbReference type="OMA" id="HANDPNI"/>
<feature type="transmembrane region" description="Helical" evidence="1">
    <location>
        <begin position="35"/>
        <end position="54"/>
    </location>
</feature>
<dbReference type="Proteomes" id="UP000007797">
    <property type="component" value="Unassembled WGS sequence"/>
</dbReference>
<keyword evidence="1" id="KW-0472">Membrane</keyword>
<evidence type="ECO:0008006" key="4">
    <source>
        <dbReference type="Google" id="ProtNLM"/>
    </source>
</evidence>
<feature type="transmembrane region" description="Helical" evidence="1">
    <location>
        <begin position="154"/>
        <end position="174"/>
    </location>
</feature>
<reference evidence="3" key="1">
    <citation type="journal article" date="2011" name="Genome Res.">
        <title>Phylogeny-wide analysis of social amoeba genomes highlights ancient origins for complex intercellular communication.</title>
        <authorList>
            <person name="Heidel A.J."/>
            <person name="Lawal H.M."/>
            <person name="Felder M."/>
            <person name="Schilde C."/>
            <person name="Helps N.R."/>
            <person name="Tunggal B."/>
            <person name="Rivero F."/>
            <person name="John U."/>
            <person name="Schleicher M."/>
            <person name="Eichinger L."/>
            <person name="Platzer M."/>
            <person name="Noegel A.A."/>
            <person name="Schaap P."/>
            <person name="Gloeckner G."/>
        </authorList>
    </citation>
    <scope>NUCLEOTIDE SEQUENCE [LARGE SCALE GENOMIC DNA]</scope>
    <source>
        <strain evidence="3">SH3</strain>
    </source>
</reference>
<feature type="transmembrane region" description="Helical" evidence="1">
    <location>
        <begin position="7"/>
        <end position="29"/>
    </location>
</feature>
<protein>
    <recommendedName>
        <fullName evidence="4">Transmembrane protein</fullName>
    </recommendedName>
</protein>
<evidence type="ECO:0000313" key="2">
    <source>
        <dbReference type="EMBL" id="EGG17844.1"/>
    </source>
</evidence>
<dbReference type="GeneID" id="14869769"/>
<name>F4Q4J5_CACFS</name>
<feature type="transmembrane region" description="Helical" evidence="1">
    <location>
        <begin position="220"/>
        <end position="240"/>
    </location>
</feature>
<dbReference type="AlphaFoldDB" id="F4Q4J5"/>
<feature type="transmembrane region" description="Helical" evidence="1">
    <location>
        <begin position="186"/>
        <end position="205"/>
    </location>
</feature>
<accession>F4Q4J5</accession>
<keyword evidence="3" id="KW-1185">Reference proteome</keyword>
<keyword evidence="1" id="KW-1133">Transmembrane helix</keyword>
<feature type="transmembrane region" description="Helical" evidence="1">
    <location>
        <begin position="127"/>
        <end position="148"/>
    </location>
</feature>
<dbReference type="OrthoDB" id="10492220at2759"/>
<feature type="transmembrane region" description="Helical" evidence="1">
    <location>
        <begin position="61"/>
        <end position="82"/>
    </location>
</feature>
<sequence length="286" mass="32743">MNILDSFMLLFFTFIAPLGCLVLSSLWSFELTAKLSLLLLSYRLILLLITLFLPRLWVCHIYSNNICCVGYLVLPDLSINIYTVILDWLAPVLIILESFQSVNVILATRQTLLLKTLDSSYDVPVKVFMIIASIFCYLFSLFIVVSIFKSDKLTIVSSSFLSIICTLLVVLIPLMMVVEEATIMDVSFITFYVSLQALTWFQTIYDANNVLFSNSTFNHILKLLSIILSVVILVSLPILFGRTSMFSSDSSFGDFDESDFKETWYQFFHIYLVTSFKQITPRLIYK</sequence>
<evidence type="ECO:0000256" key="1">
    <source>
        <dbReference type="SAM" id="Phobius"/>
    </source>
</evidence>